<evidence type="ECO:0000256" key="5">
    <source>
        <dbReference type="ARBA" id="ARBA00038359"/>
    </source>
</evidence>
<feature type="transmembrane region" description="Helical" evidence="6">
    <location>
        <begin position="36"/>
        <end position="57"/>
    </location>
</feature>
<dbReference type="PANTHER" id="PTHR33048:SF166">
    <property type="entry name" value="PTH11-LIKE INTEGRAL MEMBRANE PROTEIN"/>
    <property type="match status" value="1"/>
</dbReference>
<evidence type="ECO:0000256" key="4">
    <source>
        <dbReference type="ARBA" id="ARBA00023136"/>
    </source>
</evidence>
<evidence type="ECO:0000256" key="2">
    <source>
        <dbReference type="ARBA" id="ARBA00022692"/>
    </source>
</evidence>
<dbReference type="HOGENOM" id="CLU_019101_1_0_1"/>
<evidence type="ECO:0000256" key="1">
    <source>
        <dbReference type="ARBA" id="ARBA00004141"/>
    </source>
</evidence>
<comment type="similarity">
    <text evidence="5">Belongs to the SAT4 family.</text>
</comment>
<dbReference type="InterPro" id="IPR049326">
    <property type="entry name" value="Rhodopsin_dom_fungi"/>
</dbReference>
<dbReference type="VEuPathDB" id="FungiDB:PV06_03590"/>
<keyword evidence="2 6" id="KW-0812">Transmembrane</keyword>
<dbReference type="InterPro" id="IPR052337">
    <property type="entry name" value="SAT4-like"/>
</dbReference>
<dbReference type="Proteomes" id="UP000053342">
    <property type="component" value="Unassembled WGS sequence"/>
</dbReference>
<feature type="transmembrane region" description="Helical" evidence="6">
    <location>
        <begin position="211"/>
        <end position="233"/>
    </location>
</feature>
<feature type="transmembrane region" description="Helical" evidence="6">
    <location>
        <begin position="128"/>
        <end position="150"/>
    </location>
</feature>
<protein>
    <recommendedName>
        <fullName evidence="7">Rhodopsin domain-containing protein</fullName>
    </recommendedName>
</protein>
<feature type="domain" description="Rhodopsin" evidence="7">
    <location>
        <begin position="53"/>
        <end position="264"/>
    </location>
</feature>
<evidence type="ECO:0000259" key="7">
    <source>
        <dbReference type="Pfam" id="PF20684"/>
    </source>
</evidence>
<dbReference type="EMBL" id="KN847334">
    <property type="protein sequence ID" value="KIW45187.1"/>
    <property type="molecule type" value="Genomic_DNA"/>
</dbReference>
<dbReference type="RefSeq" id="XP_016265403.1">
    <property type="nucleotide sequence ID" value="XM_016404398.1"/>
</dbReference>
<feature type="transmembrane region" description="Helical" evidence="6">
    <location>
        <begin position="12"/>
        <end position="29"/>
    </location>
</feature>
<reference evidence="8 9" key="1">
    <citation type="submission" date="2015-01" db="EMBL/GenBank/DDBJ databases">
        <title>The Genome Sequence of Exophiala oligosperma CBS72588.</title>
        <authorList>
            <consortium name="The Broad Institute Genomics Platform"/>
            <person name="Cuomo C."/>
            <person name="de Hoog S."/>
            <person name="Gorbushina A."/>
            <person name="Stielow B."/>
            <person name="Teixiera M."/>
            <person name="Abouelleil A."/>
            <person name="Chapman S.B."/>
            <person name="Priest M."/>
            <person name="Young S.K."/>
            <person name="Wortman J."/>
            <person name="Nusbaum C."/>
            <person name="Birren B."/>
        </authorList>
    </citation>
    <scope>NUCLEOTIDE SEQUENCE [LARGE SCALE GENOMIC DNA]</scope>
    <source>
        <strain evidence="8 9">CBS 72588</strain>
    </source>
</reference>
<name>A0A0D2C5U4_9EURO</name>
<dbReference type="GO" id="GO:0016020">
    <property type="term" value="C:membrane"/>
    <property type="evidence" value="ECO:0007669"/>
    <property type="project" value="UniProtKB-SubCell"/>
</dbReference>
<dbReference type="PANTHER" id="PTHR33048">
    <property type="entry name" value="PTH11-LIKE INTEGRAL MEMBRANE PROTEIN (AFU_ORTHOLOGUE AFUA_5G11245)"/>
    <property type="match status" value="1"/>
</dbReference>
<dbReference type="GeneID" id="27355664"/>
<dbReference type="AlphaFoldDB" id="A0A0D2C5U4"/>
<dbReference type="OrthoDB" id="2988756at2759"/>
<gene>
    <name evidence="8" type="ORF">PV06_03590</name>
</gene>
<accession>A0A0D2C5U4</accession>
<keyword evidence="4 6" id="KW-0472">Membrane</keyword>
<proteinExistence type="inferred from homology"/>
<feature type="transmembrane region" description="Helical" evidence="6">
    <location>
        <begin position="245"/>
        <end position="265"/>
    </location>
</feature>
<comment type="subcellular location">
    <subcellularLocation>
        <location evidence="1">Membrane</location>
        <topology evidence="1">Multi-pass membrane protein</topology>
    </subcellularLocation>
</comment>
<dbReference type="STRING" id="215243.A0A0D2C5U4"/>
<feature type="transmembrane region" description="Helical" evidence="6">
    <location>
        <begin position="179"/>
        <end position="199"/>
    </location>
</feature>
<sequence>MLITSNEARYGGWVCAGLSLVILIIRVVTSRIRHGAFDISTLVCAIAIAAIGGRLAANQYILSYGTANDALHSISHYFDSHNLDKIKTGSILALIVRLLDTTFYWLQISLLLLFYSRIFEVRTQWITISIRTCWLAIALSYVAVVLATFLECHPFRLYWQIDPDPGRCVRAYIQVLTQAISNIVLDLMLLAISSPLVLVRNRSLSEKLRLGLLYCLGFFCIVVTCVRIAYIFAEASYQPVRSFWASVQILVSTFVANVPTIYGCVKLIKRRRSDQTTRRGSRPEIWLQVQASNESTTSSVIPLFNRRGTSSSRSFEKGWLRSFF</sequence>
<evidence type="ECO:0000313" key="9">
    <source>
        <dbReference type="Proteomes" id="UP000053342"/>
    </source>
</evidence>
<dbReference type="Pfam" id="PF20684">
    <property type="entry name" value="Fung_rhodopsin"/>
    <property type="match status" value="1"/>
</dbReference>
<keyword evidence="9" id="KW-1185">Reference proteome</keyword>
<evidence type="ECO:0000256" key="3">
    <source>
        <dbReference type="ARBA" id="ARBA00022989"/>
    </source>
</evidence>
<organism evidence="8 9">
    <name type="scientific">Exophiala oligosperma</name>
    <dbReference type="NCBI Taxonomy" id="215243"/>
    <lineage>
        <taxon>Eukaryota</taxon>
        <taxon>Fungi</taxon>
        <taxon>Dikarya</taxon>
        <taxon>Ascomycota</taxon>
        <taxon>Pezizomycotina</taxon>
        <taxon>Eurotiomycetes</taxon>
        <taxon>Chaetothyriomycetidae</taxon>
        <taxon>Chaetothyriales</taxon>
        <taxon>Herpotrichiellaceae</taxon>
        <taxon>Exophiala</taxon>
    </lineage>
</organism>
<keyword evidence="3 6" id="KW-1133">Transmembrane helix</keyword>
<evidence type="ECO:0000313" key="8">
    <source>
        <dbReference type="EMBL" id="KIW45187.1"/>
    </source>
</evidence>
<feature type="transmembrane region" description="Helical" evidence="6">
    <location>
        <begin position="91"/>
        <end position="116"/>
    </location>
</feature>
<evidence type="ECO:0000256" key="6">
    <source>
        <dbReference type="SAM" id="Phobius"/>
    </source>
</evidence>